<dbReference type="AlphaFoldDB" id="A0A916YHX9"/>
<evidence type="ECO:0000313" key="2">
    <source>
        <dbReference type="Proteomes" id="UP000609064"/>
    </source>
</evidence>
<proteinExistence type="predicted"/>
<protein>
    <recommendedName>
        <fullName evidence="3">Morphogenetic protein</fullName>
    </recommendedName>
</protein>
<gene>
    <name evidence="1" type="ORF">GCM10011514_06200</name>
</gene>
<evidence type="ECO:0000313" key="1">
    <source>
        <dbReference type="EMBL" id="GGD44943.1"/>
    </source>
</evidence>
<keyword evidence="2" id="KW-1185">Reference proteome</keyword>
<name>A0A916YHX9_9BACT</name>
<reference evidence="1" key="1">
    <citation type="journal article" date="2014" name="Int. J. Syst. Evol. Microbiol.">
        <title>Complete genome sequence of Corynebacterium casei LMG S-19264T (=DSM 44701T), isolated from a smear-ripened cheese.</title>
        <authorList>
            <consortium name="US DOE Joint Genome Institute (JGI-PGF)"/>
            <person name="Walter F."/>
            <person name="Albersmeier A."/>
            <person name="Kalinowski J."/>
            <person name="Ruckert C."/>
        </authorList>
    </citation>
    <scope>NUCLEOTIDE SEQUENCE</scope>
    <source>
        <strain evidence="1">CGMCC 1.15958</strain>
    </source>
</reference>
<accession>A0A916YHX9</accession>
<reference evidence="1" key="2">
    <citation type="submission" date="2020-09" db="EMBL/GenBank/DDBJ databases">
        <authorList>
            <person name="Sun Q."/>
            <person name="Zhou Y."/>
        </authorList>
    </citation>
    <scope>NUCLEOTIDE SEQUENCE</scope>
    <source>
        <strain evidence="1">CGMCC 1.15958</strain>
    </source>
</reference>
<dbReference type="EMBL" id="BMKK01000001">
    <property type="protein sequence ID" value="GGD44943.1"/>
    <property type="molecule type" value="Genomic_DNA"/>
</dbReference>
<organism evidence="1 2">
    <name type="scientific">Emticicia aquatilis</name>
    <dbReference type="NCBI Taxonomy" id="1537369"/>
    <lineage>
        <taxon>Bacteria</taxon>
        <taxon>Pseudomonadati</taxon>
        <taxon>Bacteroidota</taxon>
        <taxon>Cytophagia</taxon>
        <taxon>Cytophagales</taxon>
        <taxon>Leadbetterellaceae</taxon>
        <taxon>Emticicia</taxon>
    </lineage>
</organism>
<dbReference type="Proteomes" id="UP000609064">
    <property type="component" value="Unassembled WGS sequence"/>
</dbReference>
<comment type="caution">
    <text evidence="1">The sequence shown here is derived from an EMBL/GenBank/DDBJ whole genome shotgun (WGS) entry which is preliminary data.</text>
</comment>
<evidence type="ECO:0008006" key="3">
    <source>
        <dbReference type="Google" id="ProtNLM"/>
    </source>
</evidence>
<sequence length="229" mass="26298">MKSSPILFKTEMVKAILGGTKTMTRRVVKLPSWSTMDFNDLNISEEYIAVIAHETGCEVELESPYGKVGDELWVRETFFKNGNEYIFLADGTCCEQFEQCECSEVGKPKWKPSIFMPREASRITLEITNIKVEKLQDISEQDAKNEGIETKTYGDHPHFCTIDYLGAQIYSKSKHKHIRGFKPGFCADTGRQFRDSFRTLWSSINGTSSWDNNPYVWVVEFKKKEVSSE</sequence>